<dbReference type="PANTHER" id="PTHR35531:SF1">
    <property type="entry name" value="INNER MEMBRANE PROTEIN YBCI-RELATED"/>
    <property type="match status" value="1"/>
</dbReference>
<gene>
    <name evidence="2" type="ORF">M3202_21475</name>
</gene>
<keyword evidence="1" id="KW-0812">Transmembrane</keyword>
<feature type="transmembrane region" description="Helical" evidence="1">
    <location>
        <begin position="108"/>
        <end position="129"/>
    </location>
</feature>
<protein>
    <submittedName>
        <fullName evidence="2">Metal-dependent hydrolase</fullName>
    </submittedName>
</protein>
<keyword evidence="1" id="KW-1133">Transmembrane helix</keyword>
<evidence type="ECO:0000313" key="3">
    <source>
        <dbReference type="Proteomes" id="UP001139179"/>
    </source>
</evidence>
<feature type="transmembrane region" description="Helical" evidence="1">
    <location>
        <begin position="150"/>
        <end position="171"/>
    </location>
</feature>
<keyword evidence="1" id="KW-0472">Membrane</keyword>
<name>A0A9X2IR70_9BACI</name>
<dbReference type="EMBL" id="JAMBOL010000047">
    <property type="protein sequence ID" value="MCM3716616.1"/>
    <property type="molecule type" value="Genomic_DNA"/>
</dbReference>
<sequence length="186" mass="20738">MTASTHQLTGLLFGLAAISLFQLFPPSFGNLTEAGVFFVLVLFGSLLPDMDTPKSRLGAKVPLISYPLFWLFGHRTWSHSLLFVIITAVTGFLVGLVLHFPYYISLGISIGVLSHVIGDYFFDGGVPLFHPLSKRRYKFLITAKTRRPNSIGFSENIVVGILIVLNSWFLMRWLDVETSLFVLING</sequence>
<reference evidence="2" key="1">
    <citation type="submission" date="2022-05" db="EMBL/GenBank/DDBJ databases">
        <title>Comparative Genomics of Spacecraft Associated Microbes.</title>
        <authorList>
            <person name="Tran M.T."/>
            <person name="Wright A."/>
            <person name="Seuylemezian A."/>
            <person name="Eisen J."/>
            <person name="Coil D."/>
        </authorList>
    </citation>
    <scope>NUCLEOTIDE SEQUENCE</scope>
    <source>
        <strain evidence="2">214.1.1</strain>
    </source>
</reference>
<dbReference type="Proteomes" id="UP001139179">
    <property type="component" value="Unassembled WGS sequence"/>
</dbReference>
<evidence type="ECO:0000256" key="1">
    <source>
        <dbReference type="SAM" id="Phobius"/>
    </source>
</evidence>
<dbReference type="PANTHER" id="PTHR35531">
    <property type="entry name" value="INNER MEMBRANE PROTEIN YBCI-RELATED"/>
    <property type="match status" value="1"/>
</dbReference>
<proteinExistence type="predicted"/>
<organism evidence="2 3">
    <name type="scientific">Halalkalibacter oceani</name>
    <dbReference type="NCBI Taxonomy" id="1653776"/>
    <lineage>
        <taxon>Bacteria</taxon>
        <taxon>Bacillati</taxon>
        <taxon>Bacillota</taxon>
        <taxon>Bacilli</taxon>
        <taxon>Bacillales</taxon>
        <taxon>Bacillaceae</taxon>
        <taxon>Halalkalibacter</taxon>
    </lineage>
</organism>
<comment type="caution">
    <text evidence="2">The sequence shown here is derived from an EMBL/GenBank/DDBJ whole genome shotgun (WGS) entry which is preliminary data.</text>
</comment>
<accession>A0A9X2IR70</accession>
<feature type="transmembrane region" description="Helical" evidence="1">
    <location>
        <begin position="7"/>
        <end position="24"/>
    </location>
</feature>
<feature type="transmembrane region" description="Helical" evidence="1">
    <location>
        <begin position="30"/>
        <end position="47"/>
    </location>
</feature>
<keyword evidence="3" id="KW-1185">Reference proteome</keyword>
<feature type="transmembrane region" description="Helical" evidence="1">
    <location>
        <begin position="81"/>
        <end position="102"/>
    </location>
</feature>
<dbReference type="GO" id="GO:0016787">
    <property type="term" value="F:hydrolase activity"/>
    <property type="evidence" value="ECO:0007669"/>
    <property type="project" value="UniProtKB-KW"/>
</dbReference>
<dbReference type="InterPro" id="IPR007404">
    <property type="entry name" value="YdjM-like"/>
</dbReference>
<dbReference type="RefSeq" id="WP_251225264.1">
    <property type="nucleotide sequence ID" value="NZ_JAMBOL010000047.1"/>
</dbReference>
<dbReference type="AlphaFoldDB" id="A0A9X2IR70"/>
<keyword evidence="2" id="KW-0378">Hydrolase</keyword>
<evidence type="ECO:0000313" key="2">
    <source>
        <dbReference type="EMBL" id="MCM3716616.1"/>
    </source>
</evidence>
<dbReference type="Pfam" id="PF04307">
    <property type="entry name" value="YdjM"/>
    <property type="match status" value="1"/>
</dbReference>